<dbReference type="InterPro" id="IPR036388">
    <property type="entry name" value="WH-like_DNA-bd_sf"/>
</dbReference>
<dbReference type="InterPro" id="IPR053392">
    <property type="entry name" value="Transposase_IS30-like"/>
</dbReference>
<accession>A0A3M2KZU3</accession>
<dbReference type="NCBIfam" id="NF033563">
    <property type="entry name" value="transpos_IS30"/>
    <property type="match status" value="1"/>
</dbReference>
<dbReference type="GO" id="GO:0005829">
    <property type="term" value="C:cytosol"/>
    <property type="evidence" value="ECO:0007669"/>
    <property type="project" value="TreeGrafter"/>
</dbReference>
<dbReference type="GO" id="GO:0003677">
    <property type="term" value="F:DNA binding"/>
    <property type="evidence" value="ECO:0007669"/>
    <property type="project" value="InterPro"/>
</dbReference>
<dbReference type="EMBL" id="RFFH01000030">
    <property type="protein sequence ID" value="RMI27828.1"/>
    <property type="molecule type" value="Genomic_DNA"/>
</dbReference>
<dbReference type="Proteomes" id="UP000279275">
    <property type="component" value="Unassembled WGS sequence"/>
</dbReference>
<dbReference type="InterPro" id="IPR025246">
    <property type="entry name" value="IS30-like_HTH"/>
</dbReference>
<dbReference type="Gene3D" id="1.10.10.60">
    <property type="entry name" value="Homeodomain-like"/>
    <property type="match status" value="1"/>
</dbReference>
<dbReference type="GO" id="GO:0004803">
    <property type="term" value="F:transposase activity"/>
    <property type="evidence" value="ECO:0007669"/>
    <property type="project" value="InterPro"/>
</dbReference>
<dbReference type="InterPro" id="IPR001584">
    <property type="entry name" value="Integrase_cat-core"/>
</dbReference>
<name>A0A3M2KZU3_9NOCA</name>
<dbReference type="Pfam" id="PF00665">
    <property type="entry name" value="rve"/>
    <property type="match status" value="1"/>
</dbReference>
<evidence type="ECO:0000313" key="4">
    <source>
        <dbReference type="Proteomes" id="UP000279275"/>
    </source>
</evidence>
<dbReference type="Pfam" id="PF01527">
    <property type="entry name" value="HTH_Tnp_1"/>
    <property type="match status" value="1"/>
</dbReference>
<dbReference type="Pfam" id="PF13936">
    <property type="entry name" value="HTH_38"/>
    <property type="match status" value="1"/>
</dbReference>
<dbReference type="OrthoDB" id="9803231at2"/>
<dbReference type="SUPFAM" id="SSF53098">
    <property type="entry name" value="Ribonuclease H-like"/>
    <property type="match status" value="1"/>
</dbReference>
<reference evidence="3 4" key="1">
    <citation type="submission" date="2018-10" db="EMBL/GenBank/DDBJ databases">
        <title>Isolation from cow dung.</title>
        <authorList>
            <person name="Ling L."/>
        </authorList>
    </citation>
    <scope>NUCLEOTIDE SEQUENCE [LARGE SCALE GENOMIC DNA]</scope>
    <source>
        <strain evidence="3 4">NEAU-LL90</strain>
    </source>
</reference>
<proteinExistence type="predicted"/>
<feature type="domain" description="Integrase catalytic" evidence="2">
    <location>
        <begin position="362"/>
        <end position="516"/>
    </location>
</feature>
<dbReference type="Gene3D" id="1.10.10.10">
    <property type="entry name" value="Winged helix-like DNA-binding domain superfamily/Winged helix DNA-binding domain"/>
    <property type="match status" value="1"/>
</dbReference>
<dbReference type="PROSITE" id="PS50994">
    <property type="entry name" value="INTEGRASE"/>
    <property type="match status" value="1"/>
</dbReference>
<comment type="caution">
    <text evidence="3">The sequence shown here is derived from an EMBL/GenBank/DDBJ whole genome shotgun (WGS) entry which is preliminary data.</text>
</comment>
<dbReference type="PANTHER" id="PTHR10948:SF23">
    <property type="entry name" value="TRANSPOSASE INSI FOR INSERTION SEQUENCE ELEMENT IS30A-RELATED"/>
    <property type="match status" value="1"/>
</dbReference>
<organism evidence="3 4">
    <name type="scientific">Nocardia stercoris</name>
    <dbReference type="NCBI Taxonomy" id="2483361"/>
    <lineage>
        <taxon>Bacteria</taxon>
        <taxon>Bacillati</taxon>
        <taxon>Actinomycetota</taxon>
        <taxon>Actinomycetes</taxon>
        <taxon>Mycobacteriales</taxon>
        <taxon>Nocardiaceae</taxon>
        <taxon>Nocardia</taxon>
    </lineage>
</organism>
<dbReference type="InterPro" id="IPR012337">
    <property type="entry name" value="RNaseH-like_sf"/>
</dbReference>
<dbReference type="InterPro" id="IPR051917">
    <property type="entry name" value="Transposase-Integrase"/>
</dbReference>
<dbReference type="GO" id="GO:0015074">
    <property type="term" value="P:DNA integration"/>
    <property type="evidence" value="ECO:0007669"/>
    <property type="project" value="InterPro"/>
</dbReference>
<dbReference type="Gene3D" id="3.30.420.10">
    <property type="entry name" value="Ribonuclease H-like superfamily/Ribonuclease H"/>
    <property type="match status" value="1"/>
</dbReference>
<dbReference type="InterPro" id="IPR009057">
    <property type="entry name" value="Homeodomain-like_sf"/>
</dbReference>
<dbReference type="GO" id="GO:0006313">
    <property type="term" value="P:DNA transposition"/>
    <property type="evidence" value="ECO:0007669"/>
    <property type="project" value="InterPro"/>
</dbReference>
<dbReference type="SUPFAM" id="SSF46689">
    <property type="entry name" value="Homeodomain-like"/>
    <property type="match status" value="1"/>
</dbReference>
<sequence>MAGKKYTQQQKDEFFRVLDRGGTVRAAARAVGVHEDAGYNWLRRTGLTMQRATPRVYPAELKAEFLRLVRERQIISTVARELGIHRPTAYAWARKAGISTSEARKVNPRREEFLRLRAAGLTRAQARTRVGADARSATDWDKGITIISRGRVYPDGRVVRYPERNNGNVPERRSRAIGGSVDLDVVEKIIHPRYLSLLEREQLQDLRRSGLSIRKIASELGRAPSTISRELTRNTVSSRGYMPHTAHRLSVKRRARPRPPKLLANRDLRLYVQAKLNKKWSPQQISHRLIKDFPTTSAMRVSTETIYQAIYVHARGELKRELGKQLRRGRLARKPRKRPDIRRPRFVDPMNAIGNRPAVVDSRAVPGHWEGDLIIGALGGSAIATLVERSTRFVMLGLVGRERNAETVRDSLIAAVADLPAALRGTLTWDQGAEMAEHRAFSAATNFDVYFADPGSPWQRGTNENTNGLLRQYFPRGTDLARHDIDYLRAVAQELNERPRKSLGWDTPAEHLHALLDAS</sequence>
<evidence type="ECO:0000313" key="3">
    <source>
        <dbReference type="EMBL" id="RMI27828.1"/>
    </source>
</evidence>
<evidence type="ECO:0000256" key="1">
    <source>
        <dbReference type="ARBA" id="ARBA00023172"/>
    </source>
</evidence>
<dbReference type="PANTHER" id="PTHR10948">
    <property type="entry name" value="TRANSPOSASE"/>
    <property type="match status" value="1"/>
</dbReference>
<keyword evidence="1" id="KW-0233">DNA recombination</keyword>
<keyword evidence="4" id="KW-1185">Reference proteome</keyword>
<gene>
    <name evidence="3" type="ORF">EBN03_32680</name>
</gene>
<dbReference type="InterPro" id="IPR036397">
    <property type="entry name" value="RNaseH_sf"/>
</dbReference>
<dbReference type="AlphaFoldDB" id="A0A3M2KZU3"/>
<dbReference type="InterPro" id="IPR002514">
    <property type="entry name" value="Transposase_8"/>
</dbReference>
<evidence type="ECO:0000259" key="2">
    <source>
        <dbReference type="PROSITE" id="PS50994"/>
    </source>
</evidence>
<protein>
    <submittedName>
        <fullName evidence="3">IS30 family transposase</fullName>
    </submittedName>
</protein>